<proteinExistence type="predicted"/>
<reference evidence="2" key="1">
    <citation type="submission" date="2019-03" db="EMBL/GenBank/DDBJ databases">
        <authorList>
            <person name="Mank J."/>
            <person name="Almeida P."/>
        </authorList>
    </citation>
    <scope>NUCLEOTIDE SEQUENCE</scope>
    <source>
        <strain evidence="2">78183</strain>
    </source>
</reference>
<evidence type="ECO:0000313" key="2">
    <source>
        <dbReference type="EMBL" id="VFU29642.1"/>
    </source>
</evidence>
<accession>A0A6N2L2X4</accession>
<sequence>MGRLSSTVEISDRRYIPDRHNSRDTPEFDASPDYRRRRDRRSPSYQNYDDRHLEIDRGRRLRSSSPEY</sequence>
<dbReference type="EMBL" id="CAADRP010000557">
    <property type="protein sequence ID" value="VFU29642.1"/>
    <property type="molecule type" value="Genomic_DNA"/>
</dbReference>
<organism evidence="2">
    <name type="scientific">Salix viminalis</name>
    <name type="common">Common osier</name>
    <name type="synonym">Basket willow</name>
    <dbReference type="NCBI Taxonomy" id="40686"/>
    <lineage>
        <taxon>Eukaryota</taxon>
        <taxon>Viridiplantae</taxon>
        <taxon>Streptophyta</taxon>
        <taxon>Embryophyta</taxon>
        <taxon>Tracheophyta</taxon>
        <taxon>Spermatophyta</taxon>
        <taxon>Magnoliopsida</taxon>
        <taxon>eudicotyledons</taxon>
        <taxon>Gunneridae</taxon>
        <taxon>Pentapetalae</taxon>
        <taxon>rosids</taxon>
        <taxon>fabids</taxon>
        <taxon>Malpighiales</taxon>
        <taxon>Salicaceae</taxon>
        <taxon>Saliceae</taxon>
        <taxon>Salix</taxon>
    </lineage>
</organism>
<evidence type="ECO:0000256" key="1">
    <source>
        <dbReference type="SAM" id="MobiDB-lite"/>
    </source>
</evidence>
<dbReference type="AlphaFoldDB" id="A0A6N2L2X4"/>
<feature type="compositionally biased region" description="Basic and acidic residues" evidence="1">
    <location>
        <begin position="48"/>
        <end position="58"/>
    </location>
</feature>
<feature type="compositionally biased region" description="Basic and acidic residues" evidence="1">
    <location>
        <begin position="10"/>
        <end position="36"/>
    </location>
</feature>
<name>A0A6N2L2X4_SALVM</name>
<gene>
    <name evidence="2" type="ORF">SVIM_LOCUS109390</name>
</gene>
<protein>
    <submittedName>
        <fullName evidence="2">Uncharacterized protein</fullName>
    </submittedName>
</protein>
<feature type="region of interest" description="Disordered" evidence="1">
    <location>
        <begin position="1"/>
        <end position="68"/>
    </location>
</feature>